<dbReference type="PANTHER" id="PTHR43317:SF1">
    <property type="entry name" value="THERMOSPERMINE SYNTHASE ACAULIS5"/>
    <property type="match status" value="1"/>
</dbReference>
<gene>
    <name evidence="3" type="ORF">SCP_0211470</name>
</gene>
<dbReference type="OrthoDB" id="2016285at2759"/>
<dbReference type="GeneID" id="38776862"/>
<proteinExistence type="predicted"/>
<dbReference type="STRING" id="139825.A0A401GCS1"/>
<dbReference type="Gene3D" id="3.40.50.150">
    <property type="entry name" value="Vaccinia Virus protein VP39"/>
    <property type="match status" value="1"/>
</dbReference>
<evidence type="ECO:0000313" key="3">
    <source>
        <dbReference type="EMBL" id="GBE79945.1"/>
    </source>
</evidence>
<organism evidence="3 4">
    <name type="scientific">Sparassis crispa</name>
    <dbReference type="NCBI Taxonomy" id="139825"/>
    <lineage>
        <taxon>Eukaryota</taxon>
        <taxon>Fungi</taxon>
        <taxon>Dikarya</taxon>
        <taxon>Basidiomycota</taxon>
        <taxon>Agaricomycotina</taxon>
        <taxon>Agaricomycetes</taxon>
        <taxon>Polyporales</taxon>
        <taxon>Sparassidaceae</taxon>
        <taxon>Sparassis</taxon>
    </lineage>
</organism>
<evidence type="ECO:0000256" key="2">
    <source>
        <dbReference type="SAM" id="Phobius"/>
    </source>
</evidence>
<accession>A0A401GCS1</accession>
<comment type="caution">
    <text evidence="3">The sequence shown here is derived from an EMBL/GenBank/DDBJ whole genome shotgun (WGS) entry which is preliminary data.</text>
</comment>
<keyword evidence="1" id="KW-0620">Polyamine biosynthesis</keyword>
<dbReference type="Proteomes" id="UP000287166">
    <property type="component" value="Unassembled WGS sequence"/>
</dbReference>
<keyword evidence="2" id="KW-1133">Transmembrane helix</keyword>
<name>A0A401GCS1_9APHY</name>
<feature type="transmembrane region" description="Helical" evidence="2">
    <location>
        <begin position="59"/>
        <end position="87"/>
    </location>
</feature>
<protein>
    <recommendedName>
        <fullName evidence="5">S-adenosyl-L-methionine-dependent methyltransferase</fullName>
    </recommendedName>
</protein>
<dbReference type="InParanoid" id="A0A401GCS1"/>
<evidence type="ECO:0008006" key="5">
    <source>
        <dbReference type="Google" id="ProtNLM"/>
    </source>
</evidence>
<evidence type="ECO:0000313" key="4">
    <source>
        <dbReference type="Proteomes" id="UP000287166"/>
    </source>
</evidence>
<evidence type="ECO:0000256" key="1">
    <source>
        <dbReference type="ARBA" id="ARBA00023115"/>
    </source>
</evidence>
<dbReference type="GO" id="GO:0006596">
    <property type="term" value="P:polyamine biosynthetic process"/>
    <property type="evidence" value="ECO:0007669"/>
    <property type="project" value="UniProtKB-KW"/>
</dbReference>
<feature type="transmembrane region" description="Helical" evidence="2">
    <location>
        <begin position="15"/>
        <end position="39"/>
    </location>
</feature>
<feature type="transmembrane region" description="Helical" evidence="2">
    <location>
        <begin position="179"/>
        <end position="204"/>
    </location>
</feature>
<feature type="transmembrane region" description="Helical" evidence="2">
    <location>
        <begin position="107"/>
        <end position="129"/>
    </location>
</feature>
<reference evidence="3 4" key="1">
    <citation type="journal article" date="2018" name="Sci. Rep.">
        <title>Genome sequence of the cauliflower mushroom Sparassis crispa (Hanabiratake) and its association with beneficial usage.</title>
        <authorList>
            <person name="Kiyama R."/>
            <person name="Furutani Y."/>
            <person name="Kawaguchi K."/>
            <person name="Nakanishi T."/>
        </authorList>
    </citation>
    <scope>NUCLEOTIDE SEQUENCE [LARGE SCALE GENOMIC DNA]</scope>
</reference>
<dbReference type="AlphaFoldDB" id="A0A401GCS1"/>
<dbReference type="Pfam" id="PF01564">
    <property type="entry name" value="Spermine_synth"/>
    <property type="match status" value="1"/>
</dbReference>
<dbReference type="SUPFAM" id="SSF53335">
    <property type="entry name" value="S-adenosyl-L-methionine-dependent methyltransferases"/>
    <property type="match status" value="1"/>
</dbReference>
<dbReference type="PANTHER" id="PTHR43317">
    <property type="entry name" value="THERMOSPERMINE SYNTHASE ACAULIS5"/>
    <property type="match status" value="1"/>
</dbReference>
<keyword evidence="2" id="KW-0812">Transmembrane</keyword>
<dbReference type="EMBL" id="BFAD01000002">
    <property type="protein sequence ID" value="GBE79945.1"/>
    <property type="molecule type" value="Genomic_DNA"/>
</dbReference>
<sequence length="644" mass="70695">MSTPARPPGPQRTNVLAAVLSKAISIVVLISLSLTVFAYRHELEPIYGVAPTNLHLNKIVWLACSLGSFLPTLPLSYAVFAGGVLLSLLPNTAYWVAVHTARMGDPVWGPVATHMVVIVPILYLGVAIVKALQELPTMEDSQGAPQQLITLPICQTSIMSVQELWPVIPRVKEFPTEQIFLGLGAFMLLVWAITPLLPTIFVAASSRPTPVARVALASKTKSQRKKATAPAPATKAPQVNAKSTNLLRLAVLPVVPVLTATILRSPTLLKPLLEPYIHPSYPMRVLSTVNSPYSGVVVVGEALPLAPGDARANSMLHSVRYLRAGHSLLGGMWIGPLAGKMPTALDEEGEPLGESVYNAFVLQEAARLFLKPEREEEANALVIGLGTGISASAFMRHNMSTTIVEIDGNVYDAAKRFFALPEPEPGKLFIKDARNWVRMHRARLENATATRSETGEQVEVQTKEVERYDVIVHDCFSGGSVPAYLYTESFWDDTKAIMHPDGVLAVDFFGQLESDSSRAILHTLESVFGHCRAFSDSNDPTATSTLYTDALNWVFFCSPSSNPLTFRASCVSDFLGSPLRAYILSTFSGRELDLAPIRELPEKTRSTYLLTDMQNALVKWQEQRALEHWKIMREVLPDVFWETY</sequence>
<dbReference type="InterPro" id="IPR029063">
    <property type="entry name" value="SAM-dependent_MTases_sf"/>
</dbReference>
<dbReference type="RefSeq" id="XP_027610858.1">
    <property type="nucleotide sequence ID" value="XM_027755057.1"/>
</dbReference>
<keyword evidence="4" id="KW-1185">Reference proteome</keyword>
<keyword evidence="2" id="KW-0472">Membrane</keyword>